<gene>
    <name evidence="1" type="ORF">M8009_12875</name>
</gene>
<accession>A0ABT0T2N5</accession>
<dbReference type="RefSeq" id="WP_250061733.1">
    <property type="nucleotide sequence ID" value="NZ_JAMJPK010000005.1"/>
</dbReference>
<evidence type="ECO:0000313" key="1">
    <source>
        <dbReference type="EMBL" id="MCL7941179.1"/>
    </source>
</evidence>
<name>A0ABT0T2N5_9GAMM</name>
<dbReference type="Pfam" id="PF10065">
    <property type="entry name" value="DUF2303"/>
    <property type="match status" value="1"/>
</dbReference>
<dbReference type="Proteomes" id="UP001165369">
    <property type="component" value="Unassembled WGS sequence"/>
</dbReference>
<comment type="caution">
    <text evidence="1">The sequence shown here is derived from an EMBL/GenBank/DDBJ whole genome shotgun (WGS) entry which is preliminary data.</text>
</comment>
<proteinExistence type="predicted"/>
<organism evidence="1 2">
    <name type="scientific">Halomonas gemina</name>
    <dbReference type="NCBI Taxonomy" id="2945105"/>
    <lineage>
        <taxon>Bacteria</taxon>
        <taxon>Pseudomonadati</taxon>
        <taxon>Pseudomonadota</taxon>
        <taxon>Gammaproteobacteria</taxon>
        <taxon>Oceanospirillales</taxon>
        <taxon>Halomonadaceae</taxon>
        <taxon>Halomonas</taxon>
    </lineage>
</organism>
<sequence length="269" mass="30201">MSLTKEALQHIEASHKTGTEVLDGEALILGSEFQLADLEKYRAQRRRFRGKFETQSLAAFNAYVQARFDANAPRQTPIFIDRDAMSARCYLDIGHVHEPGHCDHVASLVLPKTPEFTDFLRANGNTYDQDSIVELLEDWGHLMVFENSKGESLELRKVLHAFRKVSIDDLTSIDSDKQEHSSQVGVMNKVTVKNAERLPAVITWRFAPHDGLDERDFAMRVASLTKGGPGFRLRAMALDATNAEIAEEFAGRIEEALPELECLQGTFNP</sequence>
<protein>
    <submittedName>
        <fullName evidence="1">YfdQ family protein</fullName>
    </submittedName>
</protein>
<keyword evidence="2" id="KW-1185">Reference proteome</keyword>
<dbReference type="InterPro" id="IPR019276">
    <property type="entry name" value="DUF2303"/>
</dbReference>
<reference evidence="1" key="1">
    <citation type="submission" date="2022-05" db="EMBL/GenBank/DDBJ databases">
        <title>Halomonas geminus sp. nov. and Halomonas llamarensis sp. nov. isolated from high-altitude salars of the Atacama Desert.</title>
        <authorList>
            <person name="Hintersatz C."/>
            <person name="Rojas L.A."/>
            <person name="Wei T.-S."/>
            <person name="Kutschke S."/>
            <person name="Lehmann F."/>
            <person name="Jain R."/>
            <person name="Pollmann K."/>
        </authorList>
    </citation>
    <scope>NUCLEOTIDE SEQUENCE</scope>
    <source>
        <strain evidence="1">ATCH28</strain>
    </source>
</reference>
<evidence type="ECO:0000313" key="2">
    <source>
        <dbReference type="Proteomes" id="UP001165369"/>
    </source>
</evidence>
<dbReference type="EMBL" id="JAMJPK010000005">
    <property type="protein sequence ID" value="MCL7941179.1"/>
    <property type="molecule type" value="Genomic_DNA"/>
</dbReference>